<dbReference type="AlphaFoldDB" id="A0A1V4I8B4"/>
<dbReference type="STRING" id="1450648.CLORY_43220"/>
<dbReference type="PANTHER" id="PTHR33744">
    <property type="entry name" value="CARBOHYDRATE DIACID REGULATOR"/>
    <property type="match status" value="1"/>
</dbReference>
<comment type="caution">
    <text evidence="4">The sequence shown here is derived from an EMBL/GenBank/DDBJ whole genome shotgun (WGS) entry which is preliminary data.</text>
</comment>
<evidence type="ECO:0000313" key="4">
    <source>
        <dbReference type="EMBL" id="OPJ56144.1"/>
    </source>
</evidence>
<reference evidence="4 5" key="1">
    <citation type="submission" date="2017-03" db="EMBL/GenBank/DDBJ databases">
        <title>Genome sequence of Clostridium oryzae DSM 28571.</title>
        <authorList>
            <person name="Poehlein A."/>
            <person name="Daniel R."/>
        </authorList>
    </citation>
    <scope>NUCLEOTIDE SEQUENCE [LARGE SCALE GENOMIC DNA]</scope>
    <source>
        <strain evidence="4 5">DSM 28571</strain>
    </source>
</reference>
<dbReference type="Proteomes" id="UP000190080">
    <property type="component" value="Unassembled WGS sequence"/>
</dbReference>
<dbReference type="OrthoDB" id="212459at2"/>
<evidence type="ECO:0000313" key="5">
    <source>
        <dbReference type="Proteomes" id="UP000190080"/>
    </source>
</evidence>
<dbReference type="PANTHER" id="PTHR33744:SF15">
    <property type="entry name" value="CARBOHYDRATE DIACID REGULATOR"/>
    <property type="match status" value="1"/>
</dbReference>
<dbReference type="InterPro" id="IPR051448">
    <property type="entry name" value="CdaR-like_regulators"/>
</dbReference>
<dbReference type="Pfam" id="PF13556">
    <property type="entry name" value="HTH_30"/>
    <property type="match status" value="1"/>
</dbReference>
<sequence length="507" mass="58567">MMFSYLISFLQNRFKLISQQIEKDSDVSDIMLLDESINFYREDTLYIGHLAQLNTHIPAPIHMLYFIGDIKENSTIMTNSAAFYEKEFAAVFNAIKQEFLRPIKTEVIYATMLKMIMDGKGLCDILNEAYKYVENPLVILDISGKILAHSTSFNVNDPIWTESIQLGYCPFEFMEHIKQQRLKHSSPSDSQAFISICKNTNLVYLCSKIFSKDTLLGYVFIFECNKKIDDQSKQLLPSISCISCEVILRSQGNIGLRLNVYRSILEDMLSGINPHHASERIQASQLQFPEHMRVVIIRPSYYHGEHYVKGQLQEALLSIFDKAPFLYYKGGIAIIVPLTDDYHIDINSFEKLTRLLNSEHLQAGASNAFSKPWHFADYYAQADSALRFSQRLGSSENLHYYENYAFFVMLNSLPPELTLGKFCHPSLGLLRKYDYENGTDLYKTLKAYTQSGFNNKHTTETLFLHRNTLSYRKQKIAEISGIDFTDPNLMFLLMYSFYIDDFLNKDI</sequence>
<protein>
    <submittedName>
        <fullName evidence="4">Carbohydrate diacid regulator</fullName>
    </submittedName>
</protein>
<dbReference type="Pfam" id="PF17853">
    <property type="entry name" value="GGDEF_2"/>
    <property type="match status" value="1"/>
</dbReference>
<gene>
    <name evidence="4" type="primary">cdaR_3</name>
    <name evidence="4" type="ORF">CLORY_43220</name>
</gene>
<feature type="domain" description="PucR C-terminal helix-turn-helix" evidence="2">
    <location>
        <begin position="441"/>
        <end position="494"/>
    </location>
</feature>
<dbReference type="InterPro" id="IPR025736">
    <property type="entry name" value="PucR_C-HTH_dom"/>
</dbReference>
<accession>A0A1V4I8B4</accession>
<proteinExistence type="inferred from homology"/>
<evidence type="ECO:0000259" key="3">
    <source>
        <dbReference type="Pfam" id="PF17853"/>
    </source>
</evidence>
<evidence type="ECO:0000256" key="1">
    <source>
        <dbReference type="ARBA" id="ARBA00006754"/>
    </source>
</evidence>
<comment type="similarity">
    <text evidence="1">Belongs to the CdaR family.</text>
</comment>
<dbReference type="RefSeq" id="WP_079428421.1">
    <property type="nucleotide sequence ID" value="NZ_MZGV01000100.1"/>
</dbReference>
<organism evidence="4 5">
    <name type="scientific">Clostridium oryzae</name>
    <dbReference type="NCBI Taxonomy" id="1450648"/>
    <lineage>
        <taxon>Bacteria</taxon>
        <taxon>Bacillati</taxon>
        <taxon>Bacillota</taxon>
        <taxon>Clostridia</taxon>
        <taxon>Eubacteriales</taxon>
        <taxon>Clostridiaceae</taxon>
        <taxon>Clostridium</taxon>
    </lineage>
</organism>
<dbReference type="InterPro" id="IPR042070">
    <property type="entry name" value="PucR_C-HTH_sf"/>
</dbReference>
<dbReference type="Gene3D" id="1.10.10.2840">
    <property type="entry name" value="PucR C-terminal helix-turn-helix domain"/>
    <property type="match status" value="1"/>
</dbReference>
<name>A0A1V4I8B4_9CLOT</name>
<dbReference type="InterPro" id="IPR041522">
    <property type="entry name" value="CdaR_GGDEF"/>
</dbReference>
<keyword evidence="5" id="KW-1185">Reference proteome</keyword>
<feature type="domain" description="CdaR GGDEF-like" evidence="3">
    <location>
        <begin position="275"/>
        <end position="387"/>
    </location>
</feature>
<evidence type="ECO:0000259" key="2">
    <source>
        <dbReference type="Pfam" id="PF13556"/>
    </source>
</evidence>
<dbReference type="EMBL" id="MZGV01000100">
    <property type="protein sequence ID" value="OPJ56144.1"/>
    <property type="molecule type" value="Genomic_DNA"/>
</dbReference>